<dbReference type="PANTHER" id="PTHR21634">
    <property type="entry name" value="RE13835P"/>
    <property type="match status" value="1"/>
</dbReference>
<feature type="compositionally biased region" description="Polar residues" evidence="1">
    <location>
        <begin position="104"/>
        <end position="119"/>
    </location>
</feature>
<dbReference type="GO" id="GO:0005737">
    <property type="term" value="C:cytoplasm"/>
    <property type="evidence" value="ECO:0007669"/>
    <property type="project" value="TreeGrafter"/>
</dbReference>
<dbReference type="EMBL" id="CP042193">
    <property type="protein sequence ID" value="QDS73335.1"/>
    <property type="molecule type" value="Genomic_DNA"/>
</dbReference>
<organism evidence="3 4">
    <name type="scientific">Venturia effusa</name>
    <dbReference type="NCBI Taxonomy" id="50376"/>
    <lineage>
        <taxon>Eukaryota</taxon>
        <taxon>Fungi</taxon>
        <taxon>Dikarya</taxon>
        <taxon>Ascomycota</taxon>
        <taxon>Pezizomycotina</taxon>
        <taxon>Dothideomycetes</taxon>
        <taxon>Pleosporomycetidae</taxon>
        <taxon>Venturiales</taxon>
        <taxon>Venturiaceae</taxon>
        <taxon>Venturia</taxon>
    </lineage>
</organism>
<dbReference type="Proteomes" id="UP000316270">
    <property type="component" value="Chromosome 9"/>
</dbReference>
<feature type="compositionally biased region" description="Polar residues" evidence="1">
    <location>
        <begin position="810"/>
        <end position="829"/>
    </location>
</feature>
<dbReference type="STRING" id="50376.A0A517LCH0"/>
<sequence length="1247" mass="136187">MEGFGQLLSSLNPLKTRRSASESAVDREHVVQLLFPNKAFNPDKTKATQDNDCSHGDIDVQFPRDVRFLVAQAESASSLGPVLLFDSKKPESQEPTQLKKAASKSDQSLAHSRNASGVSRQLVRAPTIESIPEDEDRESPAFAGSSIGAIAHKNRMRRTSASVTQKPPTSPHPRLDEAVQIALSCMFDNVPSSYKGNSDNFKIYPVDSTSTEPVTEDPLRGPPSRRPSYLSKVFSATDAGPSVENGPSTNENATNARSSSAATDEDLKKLKFITNESVAFVEGESVKPKRRTVMITRTFSVPWTSEDSTGKNAIAVKGPDGKPCPQPRPLPEGVSRASPPMFSVTLLLDLPIMEREIGYSLRRNSGSASLASSAGDDFNMLDLASFGPKNSPGIFETDVDSAVEEVTRKNWDIVIRTLSSLQKIAVDCLLPPLRQLPGMGRAPRLLMHALAGNEPLKKATHAAGFRLVRGFHIPRVETGQRPWGLWRDEARLFEQWADLRDKEFLFSLMNAFLGTHTEWLTVMAPVEYRSMLMYNQKYGPQLAPEELTVSCRTVVVSAAATTSRRLVYLLSQFLPANKDAMRGSGSRPGTAHSFASLSRSPPTPHNAPSRNESLRRSTMKRQGTSYKSDGAKTPMATSPAELPDCRSAMTIRFEDQVPPSRRDSETLARPRTPKSPGNASSNSSGSRPTSAGKATSPMPEVAQKSLPTYSTAPAYFAPVAYISGRPSSRDSVASENLMSALNRTSGCETQSSGRWTSLKSFWNSPSPRRESEAFDPLDNDEGLGISGAQHSESLRNKLQQMVHEGEIQHASTTRQVSTAPASGTTSPVASVTPHIVHSRLTPEDNSSSKPVDIPKRVEACYNAQDGVIDVTVPFPSVPALSSPPFAGYYSAKASYKKDGQGQSLGWDPRDSDHPQNVAGVLNSIHPDFALQATAPYADLLKDIKASMLAEPLPVSAIRQSFSHPETKEVWVEVCATLIVDTRTMTITRLRLRRKVRFAHRKAPICASKPPALRVKAGSPNSISKSQYGNPYRDAMVPAPITLAEEFVEDVVNERDAFLTHALERILAYDARSPKIQSASASIASSRRGSVSGRENQATGPSEVPHSECRVKLLSSLHEITSRVRQEQINEMRYGNHRLPVLRDENTSILRSGIEKWFNDVTKESSAVQSALKKKKQDEKEWYNSEEMTARPSEQKKKTRAVFYTCSETDSTTSGTITPIQATPVECSFPATPPNSLVHAGAARCIKA</sequence>
<dbReference type="GO" id="GO:0042030">
    <property type="term" value="F:ATPase inhibitor activity"/>
    <property type="evidence" value="ECO:0007669"/>
    <property type="project" value="TreeGrafter"/>
</dbReference>
<feature type="compositionally biased region" description="Low complexity" evidence="1">
    <location>
        <begin position="1079"/>
        <end position="1093"/>
    </location>
</feature>
<dbReference type="InterPro" id="IPR028084">
    <property type="entry name" value="FNIP_N_dom"/>
</dbReference>
<feature type="compositionally biased region" description="Basic and acidic residues" evidence="1">
    <location>
        <begin position="652"/>
        <end position="668"/>
    </location>
</feature>
<feature type="region of interest" description="Disordered" evidence="1">
    <location>
        <begin position="1079"/>
        <end position="1105"/>
    </location>
</feature>
<reference evidence="3 4" key="1">
    <citation type="submission" date="2019-07" db="EMBL/GenBank/DDBJ databases">
        <title>Finished genome of Venturia effusa.</title>
        <authorList>
            <person name="Young C.A."/>
            <person name="Cox M.P."/>
            <person name="Ganley A.R.D."/>
            <person name="David W.J."/>
        </authorList>
    </citation>
    <scope>NUCLEOTIDE SEQUENCE [LARGE SCALE GENOMIC DNA]</scope>
    <source>
        <strain evidence="4">albino</strain>
    </source>
</reference>
<dbReference type="PANTHER" id="PTHR21634:SF9">
    <property type="entry name" value="RE13835P"/>
    <property type="match status" value="1"/>
</dbReference>
<feature type="region of interest" description="Disordered" evidence="1">
    <location>
        <begin position="744"/>
        <end position="787"/>
    </location>
</feature>
<feature type="compositionally biased region" description="Low complexity" evidence="1">
    <location>
        <begin position="248"/>
        <end position="262"/>
    </location>
</feature>
<feature type="compositionally biased region" description="Polar residues" evidence="1">
    <location>
        <begin position="593"/>
        <end position="611"/>
    </location>
</feature>
<feature type="domain" description="Folliculin-interacting protein N-terminal" evidence="2">
    <location>
        <begin position="65"/>
        <end position="207"/>
    </location>
</feature>
<feature type="compositionally biased region" description="Low complexity" evidence="1">
    <location>
        <begin position="675"/>
        <end position="691"/>
    </location>
</feature>
<keyword evidence="4" id="KW-1185">Reference proteome</keyword>
<accession>A0A517LCH0</accession>
<feature type="region of interest" description="Disordered" evidence="1">
    <location>
        <begin position="810"/>
        <end position="851"/>
    </location>
</feature>
<gene>
    <name evidence="3" type="ORF">FKW77_006584</name>
</gene>
<evidence type="ECO:0000313" key="3">
    <source>
        <dbReference type="EMBL" id="QDS73335.1"/>
    </source>
</evidence>
<evidence type="ECO:0000313" key="4">
    <source>
        <dbReference type="Proteomes" id="UP000316270"/>
    </source>
</evidence>
<name>A0A517LCH0_9PEZI</name>
<dbReference type="Pfam" id="PF14636">
    <property type="entry name" value="FNIP_N"/>
    <property type="match status" value="1"/>
</dbReference>
<proteinExistence type="predicted"/>
<protein>
    <recommendedName>
        <fullName evidence="2">Folliculin-interacting protein N-terminal domain-containing protein</fullName>
    </recommendedName>
</protein>
<feature type="region of interest" description="Disordered" evidence="1">
    <location>
        <begin position="89"/>
        <end position="173"/>
    </location>
</feature>
<feature type="compositionally biased region" description="Polar residues" evidence="1">
    <location>
        <begin position="744"/>
        <end position="766"/>
    </location>
</feature>
<dbReference type="GO" id="GO:0051087">
    <property type="term" value="F:protein-folding chaperone binding"/>
    <property type="evidence" value="ECO:0007669"/>
    <property type="project" value="TreeGrafter"/>
</dbReference>
<evidence type="ECO:0000259" key="2">
    <source>
        <dbReference type="Pfam" id="PF14636"/>
    </source>
</evidence>
<dbReference type="OrthoDB" id="5428015at2759"/>
<feature type="region of interest" description="Disordered" evidence="1">
    <location>
        <begin position="581"/>
        <end position="699"/>
    </location>
</feature>
<feature type="region of interest" description="Disordered" evidence="1">
    <location>
        <begin position="206"/>
        <end position="263"/>
    </location>
</feature>
<dbReference type="AlphaFoldDB" id="A0A517LCH0"/>
<evidence type="ECO:0000256" key="1">
    <source>
        <dbReference type="SAM" id="MobiDB-lite"/>
    </source>
</evidence>